<evidence type="ECO:0000256" key="2">
    <source>
        <dbReference type="ARBA" id="ARBA00022553"/>
    </source>
</evidence>
<dbReference type="InterPro" id="IPR009081">
    <property type="entry name" value="PP-bd_ACP"/>
</dbReference>
<dbReference type="AlphaFoldDB" id="A0A1I5TNR5"/>
<dbReference type="STRING" id="112413.SAMN05421854_107169"/>
<evidence type="ECO:0000259" key="3">
    <source>
        <dbReference type="PROSITE" id="PS50075"/>
    </source>
</evidence>
<keyword evidence="1" id="KW-0596">Phosphopantetheine</keyword>
<dbReference type="EMBL" id="FOWC01000007">
    <property type="protein sequence ID" value="SFP84531.1"/>
    <property type="molecule type" value="Genomic_DNA"/>
</dbReference>
<dbReference type="Gene3D" id="1.10.1200.10">
    <property type="entry name" value="ACP-like"/>
    <property type="match status" value="1"/>
</dbReference>
<dbReference type="PROSITE" id="PS00012">
    <property type="entry name" value="PHOSPHOPANTETHEINE"/>
    <property type="match status" value="1"/>
</dbReference>
<evidence type="ECO:0000256" key="1">
    <source>
        <dbReference type="ARBA" id="ARBA00022450"/>
    </source>
</evidence>
<organism evidence="4 5">
    <name type="scientific">Amycolatopsis rubida</name>
    <dbReference type="NCBI Taxonomy" id="112413"/>
    <lineage>
        <taxon>Bacteria</taxon>
        <taxon>Bacillati</taxon>
        <taxon>Actinomycetota</taxon>
        <taxon>Actinomycetes</taxon>
        <taxon>Pseudonocardiales</taxon>
        <taxon>Pseudonocardiaceae</taxon>
        <taxon>Amycolatopsis</taxon>
    </lineage>
</organism>
<dbReference type="GO" id="GO:0031177">
    <property type="term" value="F:phosphopantetheine binding"/>
    <property type="evidence" value="ECO:0007669"/>
    <property type="project" value="InterPro"/>
</dbReference>
<dbReference type="PROSITE" id="PS50075">
    <property type="entry name" value="CARRIER"/>
    <property type="match status" value="1"/>
</dbReference>
<dbReference type="Pfam" id="PF00550">
    <property type="entry name" value="PP-binding"/>
    <property type="match status" value="1"/>
</dbReference>
<evidence type="ECO:0000313" key="5">
    <source>
        <dbReference type="Proteomes" id="UP000199137"/>
    </source>
</evidence>
<sequence length="89" mass="10134">MEKFTLENLRETMRSSAGIDEGVDLDGDIADVEFTELGYDSLAVLELASQVQRRYGVRIPEEAVAEMPTPRKAVYFINQRLLERDTPRT</sequence>
<proteinExistence type="predicted"/>
<dbReference type="OrthoDB" id="3537906at2"/>
<reference evidence="5" key="1">
    <citation type="submission" date="2016-10" db="EMBL/GenBank/DDBJ databases">
        <authorList>
            <person name="Varghese N."/>
            <person name="Submissions S."/>
        </authorList>
    </citation>
    <scope>NUCLEOTIDE SEQUENCE [LARGE SCALE GENOMIC DNA]</scope>
    <source>
        <strain evidence="5">DSM 44637</strain>
    </source>
</reference>
<protein>
    <submittedName>
        <fullName evidence="4">Act minimal PKS acyl carrier protein</fullName>
    </submittedName>
</protein>
<dbReference type="InterPro" id="IPR036736">
    <property type="entry name" value="ACP-like_sf"/>
</dbReference>
<dbReference type="SMART" id="SM00823">
    <property type="entry name" value="PKS_PP"/>
    <property type="match status" value="1"/>
</dbReference>
<keyword evidence="2" id="KW-0597">Phosphoprotein</keyword>
<dbReference type="InterPro" id="IPR020806">
    <property type="entry name" value="PKS_PP-bd"/>
</dbReference>
<dbReference type="InterPro" id="IPR006162">
    <property type="entry name" value="Ppantetheine_attach_site"/>
</dbReference>
<dbReference type="SUPFAM" id="SSF47336">
    <property type="entry name" value="ACP-like"/>
    <property type="match status" value="1"/>
</dbReference>
<feature type="domain" description="Carrier" evidence="3">
    <location>
        <begin position="7"/>
        <end position="81"/>
    </location>
</feature>
<evidence type="ECO:0000313" key="4">
    <source>
        <dbReference type="EMBL" id="SFP84531.1"/>
    </source>
</evidence>
<gene>
    <name evidence="4" type="ORF">SAMN05421854_107169</name>
</gene>
<name>A0A1I5TNR5_9PSEU</name>
<dbReference type="Proteomes" id="UP000199137">
    <property type="component" value="Unassembled WGS sequence"/>
</dbReference>
<dbReference type="RefSeq" id="WP_093574933.1">
    <property type="nucleotide sequence ID" value="NZ_FOWC01000007.1"/>
</dbReference>
<accession>A0A1I5TNR5</accession>